<keyword evidence="1" id="KW-0472">Membrane</keyword>
<protein>
    <submittedName>
        <fullName evidence="2">Uncharacterized protein</fullName>
    </submittedName>
</protein>
<keyword evidence="1" id="KW-0812">Transmembrane</keyword>
<dbReference type="AlphaFoldDB" id="A0A4Y7L2F5"/>
<dbReference type="Proteomes" id="UP000316621">
    <property type="component" value="Chromosome 9"/>
</dbReference>
<proteinExistence type="predicted"/>
<dbReference type="PROSITE" id="PS51367">
    <property type="entry name" value="THAUMATIN_2"/>
    <property type="match status" value="1"/>
</dbReference>
<reference evidence="2 3" key="1">
    <citation type="journal article" date="2018" name="Science">
        <title>The opium poppy genome and morphinan production.</title>
        <authorList>
            <person name="Guo L."/>
            <person name="Winzer T."/>
            <person name="Yang X."/>
            <person name="Li Y."/>
            <person name="Ning Z."/>
            <person name="He Z."/>
            <person name="Teodor R."/>
            <person name="Lu Y."/>
            <person name="Bowser T.A."/>
            <person name="Graham I.A."/>
            <person name="Ye K."/>
        </authorList>
    </citation>
    <scope>NUCLEOTIDE SEQUENCE [LARGE SCALE GENOMIC DNA]</scope>
    <source>
        <strain evidence="3">cv. HN1</strain>
        <tissue evidence="2">Leaves</tissue>
    </source>
</reference>
<dbReference type="SUPFAM" id="SSF49870">
    <property type="entry name" value="Osmotin, thaumatin-like protein"/>
    <property type="match status" value="1"/>
</dbReference>
<feature type="transmembrane region" description="Helical" evidence="1">
    <location>
        <begin position="12"/>
        <end position="36"/>
    </location>
</feature>
<keyword evidence="1" id="KW-1133">Transmembrane helix</keyword>
<evidence type="ECO:0000313" key="3">
    <source>
        <dbReference type="Proteomes" id="UP000316621"/>
    </source>
</evidence>
<keyword evidence="3" id="KW-1185">Reference proteome</keyword>
<dbReference type="EMBL" id="CM010723">
    <property type="protein sequence ID" value="RZC78800.1"/>
    <property type="molecule type" value="Genomic_DNA"/>
</dbReference>
<dbReference type="Gene3D" id="2.60.110.10">
    <property type="entry name" value="Thaumatin"/>
    <property type="match status" value="1"/>
</dbReference>
<evidence type="ECO:0000313" key="2">
    <source>
        <dbReference type="EMBL" id="RZC78800.1"/>
    </source>
</evidence>
<dbReference type="PANTHER" id="PTHR31048">
    <property type="entry name" value="OS03G0233200 PROTEIN"/>
    <property type="match status" value="1"/>
</dbReference>
<gene>
    <name evidence="2" type="ORF">C5167_002996</name>
</gene>
<sequence length="156" mass="16918">MIKLVTFTSVQAFYVPVGYFLSISLSLECVCIYLLIVLPYPSPSHIGVDRFEVARIFTIINDCKETVSSKIFGGGGFLLKPGQSVVVFTAPVCWSHRIWGRIVSHFDKAGNGTCQTGVIDIGSGGGGGIGLRVGDGGVTVMERWRLLLSCFQLIER</sequence>
<accession>A0A4Y7L2F5</accession>
<dbReference type="Gramene" id="RZC78800">
    <property type="protein sequence ID" value="RZC78800"/>
    <property type="gene ID" value="C5167_002996"/>
</dbReference>
<organism evidence="2 3">
    <name type="scientific">Papaver somniferum</name>
    <name type="common">Opium poppy</name>
    <dbReference type="NCBI Taxonomy" id="3469"/>
    <lineage>
        <taxon>Eukaryota</taxon>
        <taxon>Viridiplantae</taxon>
        <taxon>Streptophyta</taxon>
        <taxon>Embryophyta</taxon>
        <taxon>Tracheophyta</taxon>
        <taxon>Spermatophyta</taxon>
        <taxon>Magnoliopsida</taxon>
        <taxon>Ranunculales</taxon>
        <taxon>Papaveraceae</taxon>
        <taxon>Papaveroideae</taxon>
        <taxon>Papaver</taxon>
    </lineage>
</organism>
<evidence type="ECO:0000256" key="1">
    <source>
        <dbReference type="SAM" id="Phobius"/>
    </source>
</evidence>
<dbReference type="InterPro" id="IPR037176">
    <property type="entry name" value="Osmotin/thaumatin-like_sf"/>
</dbReference>
<name>A0A4Y7L2F5_PAPSO</name>
<dbReference type="InterPro" id="IPR001938">
    <property type="entry name" value="Thaumatin"/>
</dbReference>